<accession>A0A382VY19</accession>
<organism evidence="1">
    <name type="scientific">marine metagenome</name>
    <dbReference type="NCBI Taxonomy" id="408172"/>
    <lineage>
        <taxon>unclassified sequences</taxon>
        <taxon>metagenomes</taxon>
        <taxon>ecological metagenomes</taxon>
    </lineage>
</organism>
<dbReference type="EMBL" id="UINC01155119">
    <property type="protein sequence ID" value="SVD50791.1"/>
    <property type="molecule type" value="Genomic_DNA"/>
</dbReference>
<protein>
    <submittedName>
        <fullName evidence="1">Uncharacterized protein</fullName>
    </submittedName>
</protein>
<reference evidence="1" key="1">
    <citation type="submission" date="2018-05" db="EMBL/GenBank/DDBJ databases">
        <authorList>
            <person name="Lanie J.A."/>
            <person name="Ng W.-L."/>
            <person name="Kazmierczak K.M."/>
            <person name="Andrzejewski T.M."/>
            <person name="Davidsen T.M."/>
            <person name="Wayne K.J."/>
            <person name="Tettelin H."/>
            <person name="Glass J.I."/>
            <person name="Rusch D."/>
            <person name="Podicherti R."/>
            <person name="Tsui H.-C.T."/>
            <person name="Winkler M.E."/>
        </authorList>
    </citation>
    <scope>NUCLEOTIDE SEQUENCE</scope>
</reference>
<name>A0A382VY19_9ZZZZ</name>
<dbReference type="AlphaFoldDB" id="A0A382VY19"/>
<proteinExistence type="predicted"/>
<feature type="non-terminal residue" evidence="1">
    <location>
        <position position="31"/>
    </location>
</feature>
<evidence type="ECO:0000313" key="1">
    <source>
        <dbReference type="EMBL" id="SVD50791.1"/>
    </source>
</evidence>
<sequence>MVNEWIFEKEVPMNMNNDFKQNQIRLTLSNY</sequence>
<gene>
    <name evidence="1" type="ORF">METZ01_LOCUS403645</name>
</gene>